<comment type="catalytic activity">
    <reaction evidence="6">
        <text>a 2-methoxy-6-(all-trans-polyprenyl)benzene-1,4-diol + S-adenosyl-L-methionine = a 5-methoxy-2-methyl-3-(all-trans-polyprenyl)benzene-1,4-diol + S-adenosyl-L-homocysteine + H(+)</text>
        <dbReference type="Rhea" id="RHEA:28286"/>
        <dbReference type="Rhea" id="RHEA-COMP:10858"/>
        <dbReference type="Rhea" id="RHEA-COMP:10859"/>
        <dbReference type="ChEBI" id="CHEBI:15378"/>
        <dbReference type="ChEBI" id="CHEBI:57856"/>
        <dbReference type="ChEBI" id="CHEBI:59789"/>
        <dbReference type="ChEBI" id="CHEBI:84166"/>
        <dbReference type="ChEBI" id="CHEBI:84167"/>
        <dbReference type="EC" id="2.1.1.201"/>
    </reaction>
</comment>
<evidence type="ECO:0000256" key="1">
    <source>
        <dbReference type="ARBA" id="ARBA00022603"/>
    </source>
</evidence>
<dbReference type="PROSITE" id="PS01184">
    <property type="entry name" value="UBIE_2"/>
    <property type="match status" value="1"/>
</dbReference>
<protein>
    <recommendedName>
        <fullName evidence="6">2-methoxy-6-polyprenyl-1,4-benzoquinol methylase, mitochondrial</fullName>
        <ecNumber evidence="6">2.1.1.201</ecNumber>
    </recommendedName>
    <alternativeName>
        <fullName evidence="6">Ubiquinone biosynthesis methyltransferase COQ5</fullName>
    </alternativeName>
</protein>
<dbReference type="UniPathway" id="UPA00232"/>
<keyword evidence="6" id="KW-0472">Membrane</keyword>
<keyword evidence="3 6" id="KW-0831">Ubiquinone biosynthesis</keyword>
<evidence type="ECO:0000256" key="3">
    <source>
        <dbReference type="ARBA" id="ARBA00022688"/>
    </source>
</evidence>
<keyword evidence="6" id="KW-0999">Mitochondrion inner membrane</keyword>
<dbReference type="NCBIfam" id="TIGR01934">
    <property type="entry name" value="MenG_MenH_UbiE"/>
    <property type="match status" value="1"/>
</dbReference>
<feature type="binding site" evidence="6">
    <location>
        <position position="111"/>
    </location>
    <ligand>
        <name>S-adenosyl-L-methionine</name>
        <dbReference type="ChEBI" id="CHEBI:59789"/>
    </ligand>
</feature>
<feature type="binding site" evidence="6">
    <location>
        <begin position="177"/>
        <end position="178"/>
    </location>
    <ligand>
        <name>S-adenosyl-L-methionine</name>
        <dbReference type="ChEBI" id="CHEBI:59789"/>
    </ligand>
</feature>
<dbReference type="PANTHER" id="PTHR43591:SF24">
    <property type="entry name" value="2-METHOXY-6-POLYPRENYL-1,4-BENZOQUINOL METHYLASE, MITOCHONDRIAL"/>
    <property type="match status" value="1"/>
</dbReference>
<dbReference type="InterPro" id="IPR029063">
    <property type="entry name" value="SAM-dependent_MTases_sf"/>
</dbReference>
<keyword evidence="1 6" id="KW-0489">Methyltransferase</keyword>
<keyword evidence="4 6" id="KW-0949">S-adenosyl-L-methionine</keyword>
<dbReference type="PROSITE" id="PS51608">
    <property type="entry name" value="SAM_MT_UBIE"/>
    <property type="match status" value="1"/>
</dbReference>
<dbReference type="GO" id="GO:0031314">
    <property type="term" value="C:extrinsic component of mitochondrial inner membrane"/>
    <property type="evidence" value="ECO:0007669"/>
    <property type="project" value="UniProtKB-UniRule"/>
</dbReference>
<dbReference type="HAMAP" id="MF_01813">
    <property type="entry name" value="MenG_UbiE_methyltr"/>
    <property type="match status" value="1"/>
</dbReference>
<dbReference type="SUPFAM" id="SSF53335">
    <property type="entry name" value="S-adenosyl-L-methionine-dependent methyltransferases"/>
    <property type="match status" value="1"/>
</dbReference>
<feature type="binding site" evidence="6">
    <location>
        <position position="151"/>
    </location>
    <ligand>
        <name>S-adenosyl-L-methionine</name>
        <dbReference type="ChEBI" id="CHEBI:59789"/>
    </ligand>
</feature>
<dbReference type="CDD" id="cd02440">
    <property type="entry name" value="AdoMet_MTases"/>
    <property type="match status" value="1"/>
</dbReference>
<comment type="subcellular location">
    <subcellularLocation>
        <location evidence="6">Mitochondrion inner membrane</location>
        <topology evidence="6">Peripheral membrane protein</topology>
        <orientation evidence="6">Matrix side</orientation>
    </subcellularLocation>
</comment>
<dbReference type="EMBL" id="GADI01004211">
    <property type="protein sequence ID" value="JAA69597.1"/>
    <property type="molecule type" value="mRNA"/>
</dbReference>
<evidence type="ECO:0000256" key="6">
    <source>
        <dbReference type="HAMAP-Rule" id="MF_03191"/>
    </source>
</evidence>
<dbReference type="FunFam" id="3.40.50.150:FF:000064">
    <property type="entry name" value="2-methoxy-6-polyprenyl-1,4-benzoquinol methylase, mitochondrial"/>
    <property type="match status" value="1"/>
</dbReference>
<evidence type="ECO:0000313" key="7">
    <source>
        <dbReference type="EMBL" id="JAA69597.1"/>
    </source>
</evidence>
<dbReference type="InterPro" id="IPR004033">
    <property type="entry name" value="UbiE/COQ5_MeTrFase"/>
</dbReference>
<dbReference type="GO" id="GO:0032259">
    <property type="term" value="P:methylation"/>
    <property type="evidence" value="ECO:0007669"/>
    <property type="project" value="UniProtKB-KW"/>
</dbReference>
<keyword evidence="2 6" id="KW-0808">Transferase</keyword>
<comment type="subunit">
    <text evidence="5">Component of a multi-subunit COQ enzyme complex, composed of at least COQ3, COQ4, COQ5, COQ6, COQ7 and COQ9. Interacts with PYURF; the interaction is direct, stabilizes COQ5 protein and associates PYURF with COQ enzyme complex.</text>
</comment>
<dbReference type="Pfam" id="PF01209">
    <property type="entry name" value="Ubie_methyltran"/>
    <property type="match status" value="1"/>
</dbReference>
<keyword evidence="6" id="KW-0496">Mitochondrion</keyword>
<dbReference type="EC" id="2.1.1.201" evidence="6"/>
<reference evidence="7" key="1">
    <citation type="submission" date="2012-12" db="EMBL/GenBank/DDBJ databases">
        <title>Identification and characterization of a phenylalanine ammonia-lyase gene family in Isatis indigotica Fort.</title>
        <authorList>
            <person name="Liu Q."/>
            <person name="Chen J."/>
            <person name="Zhou X."/>
            <person name="Di P."/>
            <person name="Xiao Y."/>
            <person name="Xuan H."/>
            <person name="Zhang L."/>
            <person name="Chen W."/>
        </authorList>
    </citation>
    <scope>NUCLEOTIDE SEQUENCE</scope>
    <source>
        <tissue evidence="7">Salivary gland</tissue>
    </source>
</reference>
<keyword evidence="7" id="KW-0830">Ubiquinone</keyword>
<evidence type="ECO:0000256" key="5">
    <source>
        <dbReference type="ARBA" id="ARBA00046387"/>
    </source>
</evidence>
<dbReference type="PANTHER" id="PTHR43591">
    <property type="entry name" value="METHYLTRANSFERASE"/>
    <property type="match status" value="1"/>
</dbReference>
<comment type="function">
    <text evidence="6">Methyltransferase required for the conversion of 2-polyprenyl-6-methoxy-1,4-benzoquinol (DDMQH2) to 2-polyprenyl-3-methyl-6-methoxy-1,4-benzoquinol (DMQH2).</text>
</comment>
<name>A0A0K8REL0_IXORI</name>
<feature type="binding site" evidence="6">
    <location>
        <position position="194"/>
    </location>
    <ligand>
        <name>S-adenosyl-L-methionine</name>
        <dbReference type="ChEBI" id="CHEBI:59789"/>
    </ligand>
</feature>
<comment type="pathway">
    <text evidence="6">Cofactor biosynthesis; ubiquinone biosynthesis.</text>
</comment>
<sequence length="305" mass="34256">MAASVRVNSVLSKSFVNLFFRLHVRLVSTGPHHTSSTAEALRDHYTSFGFQKVAEHEKTEKVREVFDSVADNYDLMNDVMSGGIHRLWKDRLISVLGPLPGMQLIDVAGGTGDVSIRFLNAARYQELQAESSFPPESEGSAREVARAHVVDINREMLSAGKRSKGHIYPDISWTQGDAENLPFGDNLFDAYTISFGIRNVTHIDRVLSEAYRVLKPGGRFLCLEFSRVENPLLRSVYDSYSFQVIPVMGLLLARDWKSYQYLVESIRKFPGQEIFKEMIEATGFKEVTFENLLGGVAAIHSGFKL</sequence>
<evidence type="ECO:0000256" key="2">
    <source>
        <dbReference type="ARBA" id="ARBA00022679"/>
    </source>
</evidence>
<organism evidence="7">
    <name type="scientific">Ixodes ricinus</name>
    <name type="common">Common tick</name>
    <name type="synonym">Acarus ricinus</name>
    <dbReference type="NCBI Taxonomy" id="34613"/>
    <lineage>
        <taxon>Eukaryota</taxon>
        <taxon>Metazoa</taxon>
        <taxon>Ecdysozoa</taxon>
        <taxon>Arthropoda</taxon>
        <taxon>Chelicerata</taxon>
        <taxon>Arachnida</taxon>
        <taxon>Acari</taxon>
        <taxon>Parasitiformes</taxon>
        <taxon>Ixodida</taxon>
        <taxon>Ixodoidea</taxon>
        <taxon>Ixodidae</taxon>
        <taxon>Ixodinae</taxon>
        <taxon>Ixodes</taxon>
    </lineage>
</organism>
<dbReference type="InterPro" id="IPR023576">
    <property type="entry name" value="UbiE/COQ5_MeTrFase_CS"/>
</dbReference>
<dbReference type="GO" id="GO:0008425">
    <property type="term" value="F:2-methoxy-6-polyprenyl-1,4-benzoquinol methyltransferase activity"/>
    <property type="evidence" value="ECO:0007669"/>
    <property type="project" value="UniProtKB-UniRule"/>
</dbReference>
<proteinExistence type="evidence at transcript level"/>
<dbReference type="Gene3D" id="3.40.50.150">
    <property type="entry name" value="Vaccinia Virus protein VP39"/>
    <property type="match status" value="1"/>
</dbReference>
<accession>A0A0K8REL0</accession>
<evidence type="ECO:0000256" key="4">
    <source>
        <dbReference type="ARBA" id="ARBA00022691"/>
    </source>
</evidence>
<dbReference type="AlphaFoldDB" id="A0A0K8REL0"/>
<comment type="similarity">
    <text evidence="6">Belongs to the class I-like SAM-binding methyltransferase superfamily. MenG/UbiE family.</text>
</comment>
<dbReference type="PROSITE" id="PS01183">
    <property type="entry name" value="UBIE_1"/>
    <property type="match status" value="1"/>
</dbReference>